<keyword evidence="1" id="KW-0175">Coiled coil</keyword>
<sequence length="458" mass="53119">MKFVDFLMEPSEERHHKRLDLEEEIMKMEAELEAEQKLNRVLKCALHGPVLCRSCLISFLPHQAQELLVELAMVEEEIMWLERKIGELKLNLCEERELTRQWEVQHIHEKKWRQQQLNHFNRRRNEMELRDLQHYFDSKYNRNFNKGRRASIGSASEMQMAMPREETNERSRNQVEMSRKQTLVQKEIGSENPNKLSEEMIKCLIGIFLTLNKANLPGPSTVPKLTLSCMSSKSFTSKTSFNCKTPTHISGDNTSLFDPYGTLPDLEGSVRDVGPYKNLVHVTRSSLDMRNIATVNVGGIVLNSLAIEHFILRHPNDSRQNPMDEKEMLLRYAYGLGYPEPNVTFALCRGSWSSPALRIYTPDNVVDELETAKVEYLEASIGVTSKKKIMVPKLLQWHMQDFADDIESLLEWIYSQLPHSGLLKRSIMECLTGKTRSVLTKMVEVQPYESEFRYLLPL</sequence>
<comment type="caution">
    <text evidence="5">The sequence shown here is derived from an EMBL/GenBank/DDBJ whole genome shotgun (WGS) entry which is preliminary data.</text>
</comment>
<feature type="domain" description="DUF547" evidence="3">
    <location>
        <begin position="288"/>
        <end position="377"/>
    </location>
</feature>
<dbReference type="Pfam" id="PF14389">
    <property type="entry name" value="Lzipper-MIP1"/>
    <property type="match status" value="1"/>
</dbReference>
<keyword evidence="6" id="KW-1185">Reference proteome</keyword>
<feature type="region of interest" description="Disordered" evidence="2">
    <location>
        <begin position="151"/>
        <end position="180"/>
    </location>
</feature>
<evidence type="ECO:0000256" key="1">
    <source>
        <dbReference type="SAM" id="Coils"/>
    </source>
</evidence>
<feature type="compositionally biased region" description="Basic and acidic residues" evidence="2">
    <location>
        <begin position="163"/>
        <end position="179"/>
    </location>
</feature>
<feature type="coiled-coil region" evidence="1">
    <location>
        <begin position="18"/>
        <end position="91"/>
    </location>
</feature>
<dbReference type="AlphaFoldDB" id="A0AAN8V859"/>
<evidence type="ECO:0000259" key="4">
    <source>
        <dbReference type="Pfam" id="PF14389"/>
    </source>
</evidence>
<feature type="domain" description="Ternary complex factor MIP1 leucine-zipper" evidence="4">
    <location>
        <begin position="14"/>
        <end position="95"/>
    </location>
</feature>
<evidence type="ECO:0000313" key="5">
    <source>
        <dbReference type="EMBL" id="KAK6929350.1"/>
    </source>
</evidence>
<protein>
    <submittedName>
        <fullName evidence="5">Ternary complex factor MIP1, leucine-zipper</fullName>
    </submittedName>
</protein>
<name>A0AAN8V859_9MAGN</name>
<evidence type="ECO:0000256" key="2">
    <source>
        <dbReference type="SAM" id="MobiDB-lite"/>
    </source>
</evidence>
<dbReference type="PANTHER" id="PTHR46248:SF4">
    <property type="entry name" value="OS01G0147800 PROTEIN"/>
    <property type="match status" value="1"/>
</dbReference>
<dbReference type="PANTHER" id="PTHR46248">
    <property type="entry name" value="EXPRESSED PROTEIN"/>
    <property type="match status" value="1"/>
</dbReference>
<reference evidence="5 6" key="1">
    <citation type="submission" date="2023-12" db="EMBL/GenBank/DDBJ databases">
        <title>A high-quality genome assembly for Dillenia turbinata (Dilleniales).</title>
        <authorList>
            <person name="Chanderbali A."/>
        </authorList>
    </citation>
    <scope>NUCLEOTIDE SEQUENCE [LARGE SCALE GENOMIC DNA]</scope>
    <source>
        <strain evidence="5">LSX21</strain>
        <tissue evidence="5">Leaf</tissue>
    </source>
</reference>
<proteinExistence type="predicted"/>
<dbReference type="InterPro" id="IPR025757">
    <property type="entry name" value="MIP1_Leuzipper"/>
</dbReference>
<dbReference type="Pfam" id="PF04784">
    <property type="entry name" value="DUF547"/>
    <property type="match status" value="1"/>
</dbReference>
<organism evidence="5 6">
    <name type="scientific">Dillenia turbinata</name>
    <dbReference type="NCBI Taxonomy" id="194707"/>
    <lineage>
        <taxon>Eukaryota</taxon>
        <taxon>Viridiplantae</taxon>
        <taxon>Streptophyta</taxon>
        <taxon>Embryophyta</taxon>
        <taxon>Tracheophyta</taxon>
        <taxon>Spermatophyta</taxon>
        <taxon>Magnoliopsida</taxon>
        <taxon>eudicotyledons</taxon>
        <taxon>Gunneridae</taxon>
        <taxon>Pentapetalae</taxon>
        <taxon>Dilleniales</taxon>
        <taxon>Dilleniaceae</taxon>
        <taxon>Dillenia</taxon>
    </lineage>
</organism>
<accession>A0AAN8V859</accession>
<dbReference type="Proteomes" id="UP001370490">
    <property type="component" value="Unassembled WGS sequence"/>
</dbReference>
<gene>
    <name evidence="5" type="ORF">RJ641_005555</name>
</gene>
<dbReference type="EMBL" id="JBAMMX010000013">
    <property type="protein sequence ID" value="KAK6929350.1"/>
    <property type="molecule type" value="Genomic_DNA"/>
</dbReference>
<dbReference type="InterPro" id="IPR006869">
    <property type="entry name" value="DUF547"/>
</dbReference>
<evidence type="ECO:0000313" key="6">
    <source>
        <dbReference type="Proteomes" id="UP001370490"/>
    </source>
</evidence>
<evidence type="ECO:0000259" key="3">
    <source>
        <dbReference type="Pfam" id="PF04784"/>
    </source>
</evidence>